<dbReference type="Pfam" id="PF13558">
    <property type="entry name" value="SbcC_Walker_B"/>
    <property type="match status" value="1"/>
</dbReference>
<dbReference type="PANTHER" id="PTHR32114">
    <property type="entry name" value="ABC TRANSPORTER ABCH.3"/>
    <property type="match status" value="1"/>
</dbReference>
<evidence type="ECO:0000256" key="1">
    <source>
        <dbReference type="SAM" id="Coils"/>
    </source>
</evidence>
<keyword evidence="1" id="KW-0175">Coiled coil</keyword>
<feature type="coiled-coil region" evidence="1">
    <location>
        <begin position="435"/>
        <end position="497"/>
    </location>
</feature>
<accession>A0A388SEM4</accession>
<feature type="coiled-coil region" evidence="1">
    <location>
        <begin position="620"/>
        <end position="682"/>
    </location>
</feature>
<evidence type="ECO:0000313" key="2">
    <source>
        <dbReference type="EMBL" id="GBO93870.1"/>
    </source>
</evidence>
<sequence length="1159" mass="128101">MKIQTIAFENINSLAGRWKIDFTVPAYQDGIFLITGRTGAGKTSIFDAVTLALYGKTARQKSDRSTAEQKKTDDCPYMTKGTRVCWAEAVFESRGRLWKSSYRVTRSSKKGTLQKTGELAELVNGVWVPRTDKLEEWREKTAEAIGLRFQEFLRCVLLAQGSFAEFLRAKGDDRAVILEGITGTEIYKDISRQVHAEKRAREKALEEAEAQVQGIRLLSAEDLKALRVRLAGFEEREEAAEKEAARLDEALSWLHKKADLTHEHEESKKSLEDAREADKRFAENRQRLDLARKAREFEPQLAAIKRNDDALSETLQKLKGYQESAKAKTLLLEELSARATEAEQRVSEARAASEQLEAVAPRVQALDEERAVLKEKRDAASAAVQKALGIKTGREEELSKLASDLKRSEADAEAAALRVEKTAKDDVLLESFSGMREQSRQVRLADERLEAAQSELTRASAALASATNAVREADRQAEKGRAQLQTLREKAAQAKLLSDAARGGLTQSGQIAALISLDEQIALTKLLDAAQKEIERVSVLQDKAAAELTEAERVSRKSDQRAIQAKRSGIEMAVNFARIAGEKAEKLRALKHDRIPYLSGLRVTRETNLKRLGAADPNLLKEFLADRVALQRRLTEAREAIQNWSRKTENTAKSAQEAAAAAEEAAEAYAGFQAQLAAARSQEAAAKGRTEAAEKTVADEKETSASVRNAWLELVRPFGFGEGSLSVEETMNRLSERRKARSSALKDRDEAEKAAVTQRALIAKAEEERVKAAEAADAAGIALKSASEAFEAKTGERHELFGTAVVFEERRSIRAQLDKATAAKTAVQQKIEEASEQKHKAEAWIEQCEKQAEEERQNSKTLETNLDISIHGSFKTREEFLRARREPDVIAEWEKESLEVQSALRAAESRVKHAEKALQDHLMKSVTAEAQEAVQAKREAVQAQLLEAVRGATQAETELKADEESRRQSDNARRVAAAARAEFDRWNELNDLIGSEDGAKFVRFAQALTFRRLLHFANEELGQLSRRYVLEPAAGDPLDFQVVDNSLNCLSRSATNLSGGESFLVSLALALGLSRMSSGGSRQSLQVDTVFLDEGFGTLDLEMLERALFALSELRNQGKLVGVISHIEEVGQKIPVRIEVKSGSAGGLNQIEGPGVTRG</sequence>
<dbReference type="EMBL" id="BGZJ01000001">
    <property type="protein sequence ID" value="GBO93870.1"/>
    <property type="molecule type" value="Genomic_DNA"/>
</dbReference>
<name>A0A388SEM4_9BURK</name>
<organism evidence="2 3">
    <name type="scientific">Mesosutterella multiformis</name>
    <dbReference type="NCBI Taxonomy" id="2259133"/>
    <lineage>
        <taxon>Bacteria</taxon>
        <taxon>Pseudomonadati</taxon>
        <taxon>Pseudomonadota</taxon>
        <taxon>Betaproteobacteria</taxon>
        <taxon>Burkholderiales</taxon>
        <taxon>Sutterellaceae</taxon>
        <taxon>Mesosutterella</taxon>
    </lineage>
</organism>
<dbReference type="AlphaFoldDB" id="A0A388SEM4"/>
<keyword evidence="3" id="KW-1185">Reference proteome</keyword>
<dbReference type="SUPFAM" id="SSF52540">
    <property type="entry name" value="P-loop containing nucleoside triphosphate hydrolases"/>
    <property type="match status" value="2"/>
</dbReference>
<dbReference type="InterPro" id="IPR027417">
    <property type="entry name" value="P-loop_NTPase"/>
</dbReference>
<gene>
    <name evidence="2" type="ORF">MESMUL_12240</name>
</gene>
<evidence type="ECO:0000313" key="3">
    <source>
        <dbReference type="Proteomes" id="UP000266091"/>
    </source>
</evidence>
<feature type="coiled-coil region" evidence="1">
    <location>
        <begin position="817"/>
        <end position="865"/>
    </location>
</feature>
<dbReference type="OrthoDB" id="9795626at2"/>
<comment type="caution">
    <text evidence="2">The sequence shown here is derived from an EMBL/GenBank/DDBJ whole genome shotgun (WGS) entry which is preliminary data.</text>
</comment>
<protein>
    <submittedName>
        <fullName evidence="2">Uncharacterized protein</fullName>
    </submittedName>
</protein>
<dbReference type="Gene3D" id="3.40.50.300">
    <property type="entry name" value="P-loop containing nucleotide triphosphate hydrolases"/>
    <property type="match status" value="2"/>
</dbReference>
<feature type="coiled-coil region" evidence="1">
    <location>
        <begin position="325"/>
        <end position="383"/>
    </location>
</feature>
<feature type="coiled-coil region" evidence="1">
    <location>
        <begin position="890"/>
        <end position="924"/>
    </location>
</feature>
<dbReference type="Proteomes" id="UP000266091">
    <property type="component" value="Unassembled WGS sequence"/>
</dbReference>
<feature type="coiled-coil region" evidence="1">
    <location>
        <begin position="187"/>
        <end position="277"/>
    </location>
</feature>
<reference evidence="2 3" key="1">
    <citation type="journal article" date="2018" name="Int. J. Syst. Evol. Microbiol.">
        <title>Mesosutterella multiformis gen. nov., sp. nov., a member of the family Sutterellaceae and Sutterella megalosphaeroides sp. nov., isolated from human faeces.</title>
        <authorList>
            <person name="Sakamoto M."/>
            <person name="Ikeyama N."/>
            <person name="Kunihiro T."/>
            <person name="Iino T."/>
            <person name="Yuki M."/>
            <person name="Ohkuma M."/>
        </authorList>
    </citation>
    <scope>NUCLEOTIDE SEQUENCE [LARGE SCALE GENOMIC DNA]</scope>
    <source>
        <strain evidence="2 3">4NBBH2</strain>
    </source>
</reference>
<proteinExistence type="predicted"/>
<dbReference type="PANTHER" id="PTHR32114:SF2">
    <property type="entry name" value="ABC TRANSPORTER ABCH.3"/>
    <property type="match status" value="1"/>
</dbReference>
<dbReference type="RefSeq" id="WP_116270163.1">
    <property type="nucleotide sequence ID" value="NZ_BGZJ01000001.1"/>
</dbReference>